<sequence>MATTWEAFLSEIAQLQGFIDNQKKVVDKKNLAECMAAHVKQITSRSNLTTNAEGATKFSDLISTGPWTDDQKLQLGNWASDILLQSSPGGQSKKRDSQVVTAFHQYFSKHDVKVLSDAETPVLPKLECIVDQLVKVGCNLPHEQSWRTILQTASVAGLQLPDETTSVAFLRQMKQMLRKKPVVVPRHLVRFPPKPQDLEWFSTAYTAEDPPHELDATEALKQGVTLRISGRNVDKSRVGGSINPKALTFHGPDAAPSPPHGDQSQEMWARMGAMMMQMMMHGGSANPNKANIQLTKKQKMLEDGPQSGGGQPAALKDAPPADQNVPPGPSKGPEDSTAEQAPAHEAQPQADAVLLSLPENQPSMKKPAAAIAGKPKVKAKSSSKCSGKAKPKAKAKAKATIKSIAKGGGAGHGKATGKGNSGGKGLKPKTIIQCKKGWRIDERVRDSGQKDRHYISPEGTMFRTLTSATEGGFEG</sequence>
<dbReference type="AlphaFoldDB" id="A0A9P1FUP2"/>
<dbReference type="Proteomes" id="UP001152797">
    <property type="component" value="Unassembled WGS sequence"/>
</dbReference>
<comment type="caution">
    <text evidence="2">The sequence shown here is derived from an EMBL/GenBank/DDBJ whole genome shotgun (WGS) entry which is preliminary data.</text>
</comment>
<gene>
    <name evidence="2" type="ORF">C1SCF055_LOCUS16212</name>
</gene>
<organism evidence="2">
    <name type="scientific">Cladocopium goreaui</name>
    <dbReference type="NCBI Taxonomy" id="2562237"/>
    <lineage>
        <taxon>Eukaryota</taxon>
        <taxon>Sar</taxon>
        <taxon>Alveolata</taxon>
        <taxon>Dinophyceae</taxon>
        <taxon>Suessiales</taxon>
        <taxon>Symbiodiniaceae</taxon>
        <taxon>Cladocopium</taxon>
    </lineage>
</organism>
<dbReference type="EMBL" id="CAMXCT020001335">
    <property type="protein sequence ID" value="CAL1142493.1"/>
    <property type="molecule type" value="Genomic_DNA"/>
</dbReference>
<protein>
    <submittedName>
        <fullName evidence="4">MBD domain-containing protein</fullName>
    </submittedName>
</protein>
<feature type="compositionally biased region" description="Low complexity" evidence="1">
    <location>
        <begin position="338"/>
        <end position="347"/>
    </location>
</feature>
<feature type="compositionally biased region" description="Basic and acidic residues" evidence="1">
    <location>
        <begin position="443"/>
        <end position="455"/>
    </location>
</feature>
<dbReference type="EMBL" id="CAMXCT010001335">
    <property type="protein sequence ID" value="CAI3989118.1"/>
    <property type="molecule type" value="Genomic_DNA"/>
</dbReference>
<dbReference type="EMBL" id="CAMXCT030001335">
    <property type="protein sequence ID" value="CAL4776430.1"/>
    <property type="molecule type" value="Genomic_DNA"/>
</dbReference>
<feature type="compositionally biased region" description="Basic residues" evidence="1">
    <location>
        <begin position="375"/>
        <end position="399"/>
    </location>
</feature>
<reference evidence="3" key="2">
    <citation type="submission" date="2024-04" db="EMBL/GenBank/DDBJ databases">
        <authorList>
            <person name="Chen Y."/>
            <person name="Shah S."/>
            <person name="Dougan E. K."/>
            <person name="Thang M."/>
            <person name="Chan C."/>
        </authorList>
    </citation>
    <scope>NUCLEOTIDE SEQUENCE [LARGE SCALE GENOMIC DNA]</scope>
</reference>
<reference evidence="2" key="1">
    <citation type="submission" date="2022-10" db="EMBL/GenBank/DDBJ databases">
        <authorList>
            <person name="Chen Y."/>
            <person name="Dougan E. K."/>
            <person name="Chan C."/>
            <person name="Rhodes N."/>
            <person name="Thang M."/>
        </authorList>
    </citation>
    <scope>NUCLEOTIDE SEQUENCE</scope>
</reference>
<evidence type="ECO:0000256" key="1">
    <source>
        <dbReference type="SAM" id="MobiDB-lite"/>
    </source>
</evidence>
<feature type="region of interest" description="Disordered" evidence="1">
    <location>
        <begin position="362"/>
        <end position="428"/>
    </location>
</feature>
<accession>A0A9P1FUP2</accession>
<evidence type="ECO:0000313" key="5">
    <source>
        <dbReference type="Proteomes" id="UP001152797"/>
    </source>
</evidence>
<feature type="region of interest" description="Disordered" evidence="1">
    <location>
        <begin position="301"/>
        <end position="347"/>
    </location>
</feature>
<evidence type="ECO:0000313" key="4">
    <source>
        <dbReference type="EMBL" id="CAL4776430.1"/>
    </source>
</evidence>
<dbReference type="OrthoDB" id="410057at2759"/>
<name>A0A9P1FUP2_9DINO</name>
<evidence type="ECO:0000313" key="3">
    <source>
        <dbReference type="EMBL" id="CAL1142493.1"/>
    </source>
</evidence>
<proteinExistence type="predicted"/>
<feature type="compositionally biased region" description="Low complexity" evidence="1">
    <location>
        <begin position="365"/>
        <end position="374"/>
    </location>
</feature>
<feature type="compositionally biased region" description="Gly residues" evidence="1">
    <location>
        <begin position="406"/>
        <end position="425"/>
    </location>
</feature>
<evidence type="ECO:0000313" key="2">
    <source>
        <dbReference type="EMBL" id="CAI3989118.1"/>
    </source>
</evidence>
<feature type="region of interest" description="Disordered" evidence="1">
    <location>
        <begin position="232"/>
        <end position="264"/>
    </location>
</feature>
<feature type="region of interest" description="Disordered" evidence="1">
    <location>
        <begin position="443"/>
        <end position="475"/>
    </location>
</feature>
<keyword evidence="5" id="KW-1185">Reference proteome</keyword>